<evidence type="ECO:0000313" key="7">
    <source>
        <dbReference type="Proteomes" id="UP000799778"/>
    </source>
</evidence>
<comment type="subcellular location">
    <subcellularLocation>
        <location evidence="1">Membrane</location>
        <topology evidence="1">Multi-pass membrane protein</topology>
    </subcellularLocation>
</comment>
<dbReference type="GO" id="GO:0016192">
    <property type="term" value="P:vesicle-mediated transport"/>
    <property type="evidence" value="ECO:0007669"/>
    <property type="project" value="TreeGrafter"/>
</dbReference>
<dbReference type="GeneID" id="54288756"/>
<dbReference type="RefSeq" id="XP_033378355.1">
    <property type="nucleotide sequence ID" value="XM_033531359.1"/>
</dbReference>
<proteinExistence type="predicted"/>
<name>A0A6A5XAZ7_9PLEO</name>
<dbReference type="PANTHER" id="PTHR28128">
    <property type="entry name" value="GOLGI APPARATUS MEMBRANE PROTEIN TVP15"/>
    <property type="match status" value="1"/>
</dbReference>
<dbReference type="InterPro" id="IPR013714">
    <property type="entry name" value="Golgi_TVP15"/>
</dbReference>
<keyword evidence="4 5" id="KW-0472">Membrane</keyword>
<keyword evidence="7" id="KW-1185">Reference proteome</keyword>
<feature type="transmembrane region" description="Helical" evidence="5">
    <location>
        <begin position="109"/>
        <end position="132"/>
    </location>
</feature>
<keyword evidence="2 5" id="KW-0812">Transmembrane</keyword>
<evidence type="ECO:0000256" key="3">
    <source>
        <dbReference type="ARBA" id="ARBA00022989"/>
    </source>
</evidence>
<reference evidence="6" key="1">
    <citation type="journal article" date="2020" name="Stud. Mycol.">
        <title>101 Dothideomycetes genomes: a test case for predicting lifestyles and emergence of pathogens.</title>
        <authorList>
            <person name="Haridas S."/>
            <person name="Albert R."/>
            <person name="Binder M."/>
            <person name="Bloem J."/>
            <person name="Labutti K."/>
            <person name="Salamov A."/>
            <person name="Andreopoulos B."/>
            <person name="Baker S."/>
            <person name="Barry K."/>
            <person name="Bills G."/>
            <person name="Bluhm B."/>
            <person name="Cannon C."/>
            <person name="Castanera R."/>
            <person name="Culley D."/>
            <person name="Daum C."/>
            <person name="Ezra D."/>
            <person name="Gonzalez J."/>
            <person name="Henrissat B."/>
            <person name="Kuo A."/>
            <person name="Liang C."/>
            <person name="Lipzen A."/>
            <person name="Lutzoni F."/>
            <person name="Magnuson J."/>
            <person name="Mondo S."/>
            <person name="Nolan M."/>
            <person name="Ohm R."/>
            <person name="Pangilinan J."/>
            <person name="Park H.-J."/>
            <person name="Ramirez L."/>
            <person name="Alfaro M."/>
            <person name="Sun H."/>
            <person name="Tritt A."/>
            <person name="Yoshinaga Y."/>
            <person name="Zwiers L.-H."/>
            <person name="Turgeon B."/>
            <person name="Goodwin S."/>
            <person name="Spatafora J."/>
            <person name="Crous P."/>
            <person name="Grigoriev I."/>
        </authorList>
    </citation>
    <scope>NUCLEOTIDE SEQUENCE</scope>
    <source>
        <strain evidence="6">CBS 175.79</strain>
    </source>
</reference>
<evidence type="ECO:0000313" key="6">
    <source>
        <dbReference type="EMBL" id="KAF2010016.1"/>
    </source>
</evidence>
<evidence type="ECO:0000256" key="2">
    <source>
        <dbReference type="ARBA" id="ARBA00022692"/>
    </source>
</evidence>
<dbReference type="GO" id="GO:0000139">
    <property type="term" value="C:Golgi membrane"/>
    <property type="evidence" value="ECO:0007669"/>
    <property type="project" value="TreeGrafter"/>
</dbReference>
<evidence type="ECO:0000256" key="1">
    <source>
        <dbReference type="ARBA" id="ARBA00004141"/>
    </source>
</evidence>
<sequence>MDFSDIFRIVNFAVAVFMVLGGISKFFGFNDLIGALGDGWEGWINMADELGFSDIILGVYLVLFGAGTALLGSAIVEFRWTESCCRRRLTFPAQCLSGKIQIPPQVARYASFMFSFLGRGVFYIFIGSVIVGPGWFRWLPGTIVGVIGIGYAVLEYIPSIEPPANMRDADAGWGAEQV</sequence>
<dbReference type="AlphaFoldDB" id="A0A6A5XAZ7"/>
<dbReference type="EMBL" id="ML978077">
    <property type="protein sequence ID" value="KAF2010016.1"/>
    <property type="molecule type" value="Genomic_DNA"/>
</dbReference>
<protein>
    <submittedName>
        <fullName evidence="6">COPI associated</fullName>
    </submittedName>
</protein>
<accession>A0A6A5XAZ7</accession>
<organism evidence="6 7">
    <name type="scientific">Aaosphaeria arxii CBS 175.79</name>
    <dbReference type="NCBI Taxonomy" id="1450172"/>
    <lineage>
        <taxon>Eukaryota</taxon>
        <taxon>Fungi</taxon>
        <taxon>Dikarya</taxon>
        <taxon>Ascomycota</taxon>
        <taxon>Pezizomycotina</taxon>
        <taxon>Dothideomycetes</taxon>
        <taxon>Pleosporomycetidae</taxon>
        <taxon>Pleosporales</taxon>
        <taxon>Pleosporales incertae sedis</taxon>
        <taxon>Aaosphaeria</taxon>
    </lineage>
</organism>
<evidence type="ECO:0000256" key="5">
    <source>
        <dbReference type="SAM" id="Phobius"/>
    </source>
</evidence>
<evidence type="ECO:0000256" key="4">
    <source>
        <dbReference type="ARBA" id="ARBA00023136"/>
    </source>
</evidence>
<dbReference type="OrthoDB" id="423534at2759"/>
<keyword evidence="3 5" id="KW-1133">Transmembrane helix</keyword>
<gene>
    <name evidence="6" type="ORF">BU24DRAFT_455184</name>
</gene>
<feature type="transmembrane region" description="Helical" evidence="5">
    <location>
        <begin position="12"/>
        <end position="35"/>
    </location>
</feature>
<dbReference type="Pfam" id="PF08507">
    <property type="entry name" value="COPI_assoc"/>
    <property type="match status" value="1"/>
</dbReference>
<dbReference type="PANTHER" id="PTHR28128:SF1">
    <property type="entry name" value="GOLGI APPARATUS MEMBRANE PROTEIN TVP15"/>
    <property type="match status" value="1"/>
</dbReference>
<dbReference type="Proteomes" id="UP000799778">
    <property type="component" value="Unassembled WGS sequence"/>
</dbReference>
<feature type="transmembrane region" description="Helical" evidence="5">
    <location>
        <begin position="138"/>
        <end position="157"/>
    </location>
</feature>
<feature type="transmembrane region" description="Helical" evidence="5">
    <location>
        <begin position="55"/>
        <end position="78"/>
    </location>
</feature>